<organism evidence="1 2">
    <name type="scientific">Verminephrobacter eiseniae (strain EF01-2)</name>
    <dbReference type="NCBI Taxonomy" id="391735"/>
    <lineage>
        <taxon>Bacteria</taxon>
        <taxon>Pseudomonadati</taxon>
        <taxon>Pseudomonadota</taxon>
        <taxon>Betaproteobacteria</taxon>
        <taxon>Burkholderiales</taxon>
        <taxon>Comamonadaceae</taxon>
        <taxon>Verminephrobacter</taxon>
    </lineage>
</organism>
<evidence type="ECO:0000313" key="2">
    <source>
        <dbReference type="Proteomes" id="UP000000374"/>
    </source>
</evidence>
<protein>
    <submittedName>
        <fullName evidence="1">Uncharacterized protein</fullName>
    </submittedName>
</protein>
<keyword evidence="2" id="KW-1185">Reference proteome</keyword>
<name>A1WP73_VEREI</name>
<dbReference type="AlphaFoldDB" id="A1WP73"/>
<dbReference type="EMBL" id="CP000542">
    <property type="protein sequence ID" value="ABM59430.1"/>
    <property type="molecule type" value="Genomic_DNA"/>
</dbReference>
<gene>
    <name evidence="1" type="ordered locus">Veis_3715</name>
</gene>
<sequence length="82" mass="8712">MNFIIRPATAGTHRSAGGFDLAPQVVVICAGLAALLDVAAPVSKAIHTKKAASGSQSRHQLSIELTWRWMPGPAHPWSQGDR</sequence>
<dbReference type="STRING" id="391735.Veis_3715"/>
<dbReference type="HOGENOM" id="CLU_2557349_0_0_4"/>
<evidence type="ECO:0000313" key="1">
    <source>
        <dbReference type="EMBL" id="ABM59430.1"/>
    </source>
</evidence>
<dbReference type="KEGG" id="vei:Veis_3715"/>
<reference evidence="2" key="1">
    <citation type="submission" date="2006-12" db="EMBL/GenBank/DDBJ databases">
        <title>Complete sequence of chromosome 1 of Verminephrobacter eiseniae EF01-2.</title>
        <authorList>
            <person name="Copeland A."/>
            <person name="Lucas S."/>
            <person name="Lapidus A."/>
            <person name="Barry K."/>
            <person name="Detter J.C."/>
            <person name="Glavina del Rio T."/>
            <person name="Dalin E."/>
            <person name="Tice H."/>
            <person name="Pitluck S."/>
            <person name="Chertkov O."/>
            <person name="Brettin T."/>
            <person name="Bruce D."/>
            <person name="Han C."/>
            <person name="Tapia R."/>
            <person name="Gilna P."/>
            <person name="Schmutz J."/>
            <person name="Larimer F."/>
            <person name="Land M."/>
            <person name="Hauser L."/>
            <person name="Kyrpides N."/>
            <person name="Kim E."/>
            <person name="Stahl D."/>
            <person name="Richardson P."/>
        </authorList>
    </citation>
    <scope>NUCLEOTIDE SEQUENCE [LARGE SCALE GENOMIC DNA]</scope>
    <source>
        <strain evidence="2">EF01-2</strain>
    </source>
</reference>
<accession>A1WP73</accession>
<proteinExistence type="predicted"/>
<dbReference type="Proteomes" id="UP000000374">
    <property type="component" value="Chromosome"/>
</dbReference>